<proteinExistence type="predicted"/>
<reference evidence="2 3" key="1">
    <citation type="submission" date="2018-09" db="EMBL/GenBank/DDBJ databases">
        <authorList>
            <person name="Zhu H."/>
        </authorList>
    </citation>
    <scope>NUCLEOTIDE SEQUENCE [LARGE SCALE GENOMIC DNA]</scope>
    <source>
        <strain evidence="2 3">K2R10-39</strain>
    </source>
</reference>
<gene>
    <name evidence="2" type="ORF">D3870_02520</name>
</gene>
<feature type="signal peptide" evidence="1">
    <location>
        <begin position="1"/>
        <end position="21"/>
    </location>
</feature>
<keyword evidence="1" id="KW-0732">Signal</keyword>
<protein>
    <submittedName>
        <fullName evidence="2">DUF4148 domain-containing protein</fullName>
    </submittedName>
</protein>
<dbReference type="RefSeq" id="WP_119736403.1">
    <property type="nucleotide sequence ID" value="NZ_QYUN01000002.1"/>
</dbReference>
<dbReference type="InterPro" id="IPR025421">
    <property type="entry name" value="DUF4148"/>
</dbReference>
<accession>A0A418WXT8</accession>
<dbReference type="Proteomes" id="UP000285190">
    <property type="component" value="Unassembled WGS sequence"/>
</dbReference>
<comment type="caution">
    <text evidence="2">The sequence shown here is derived from an EMBL/GenBank/DDBJ whole genome shotgun (WGS) entry which is preliminary data.</text>
</comment>
<keyword evidence="3" id="KW-1185">Reference proteome</keyword>
<dbReference type="Pfam" id="PF13663">
    <property type="entry name" value="DUF4148"/>
    <property type="match status" value="1"/>
</dbReference>
<organism evidence="2 3">
    <name type="scientific">Noviherbaspirillum cavernae</name>
    <dbReference type="NCBI Taxonomy" id="2320862"/>
    <lineage>
        <taxon>Bacteria</taxon>
        <taxon>Pseudomonadati</taxon>
        <taxon>Pseudomonadota</taxon>
        <taxon>Betaproteobacteria</taxon>
        <taxon>Burkholderiales</taxon>
        <taxon>Oxalobacteraceae</taxon>
        <taxon>Noviherbaspirillum</taxon>
    </lineage>
</organism>
<dbReference type="AlphaFoldDB" id="A0A418WXT8"/>
<evidence type="ECO:0000313" key="2">
    <source>
        <dbReference type="EMBL" id="RJG05039.1"/>
    </source>
</evidence>
<feature type="chain" id="PRO_5019233228" evidence="1">
    <location>
        <begin position="22"/>
        <end position="92"/>
    </location>
</feature>
<evidence type="ECO:0000256" key="1">
    <source>
        <dbReference type="SAM" id="SignalP"/>
    </source>
</evidence>
<name>A0A418WXT8_9BURK</name>
<sequence>MKTKQMIAAVAVLFAAGSVMAANDAKIDQSGVQATKTRAQVRAEVEQAYAQGQLAAQQNTEFVEYPNLAAAKARNEATLAAKPAAPAAAGGN</sequence>
<evidence type="ECO:0000313" key="3">
    <source>
        <dbReference type="Proteomes" id="UP000285190"/>
    </source>
</evidence>
<dbReference type="EMBL" id="QYUN01000002">
    <property type="protein sequence ID" value="RJG05039.1"/>
    <property type="molecule type" value="Genomic_DNA"/>
</dbReference>